<evidence type="ECO:0000313" key="4">
    <source>
        <dbReference type="Proteomes" id="UP000321570"/>
    </source>
</evidence>
<dbReference type="WBParaSite" id="HDID_0000619801-mRNA-1">
    <property type="protein sequence ID" value="HDID_0000619801-mRNA-1"/>
    <property type="gene ID" value="HDID_0000619801"/>
</dbReference>
<gene>
    <name evidence="1" type="ORF">HDID_LOCUS6196</name>
    <name evidence="2" type="ORF">WMSIL1_LOCUS10473</name>
</gene>
<dbReference type="AlphaFoldDB" id="A0A0R3SMN3"/>
<keyword evidence="4" id="KW-1185">Reference proteome</keyword>
<evidence type="ECO:0000313" key="5">
    <source>
        <dbReference type="WBParaSite" id="HDID_0000619801-mRNA-1"/>
    </source>
</evidence>
<dbReference type="Proteomes" id="UP000274504">
    <property type="component" value="Unassembled WGS sequence"/>
</dbReference>
<organism evidence="5">
    <name type="scientific">Hymenolepis diminuta</name>
    <name type="common">Rat tapeworm</name>
    <dbReference type="NCBI Taxonomy" id="6216"/>
    <lineage>
        <taxon>Eukaryota</taxon>
        <taxon>Metazoa</taxon>
        <taxon>Spiralia</taxon>
        <taxon>Lophotrochozoa</taxon>
        <taxon>Platyhelminthes</taxon>
        <taxon>Cestoda</taxon>
        <taxon>Eucestoda</taxon>
        <taxon>Cyclophyllidea</taxon>
        <taxon>Hymenolepididae</taxon>
        <taxon>Hymenolepis</taxon>
    </lineage>
</organism>
<evidence type="ECO:0000313" key="1">
    <source>
        <dbReference type="EMBL" id="VDL58514.1"/>
    </source>
</evidence>
<evidence type="ECO:0000313" key="2">
    <source>
        <dbReference type="EMBL" id="VUZ51753.1"/>
    </source>
</evidence>
<reference evidence="1 3" key="2">
    <citation type="submission" date="2018-11" db="EMBL/GenBank/DDBJ databases">
        <authorList>
            <consortium name="Pathogen Informatics"/>
        </authorList>
    </citation>
    <scope>NUCLEOTIDE SEQUENCE [LARGE SCALE GENOMIC DNA]</scope>
</reference>
<name>A0A0R3SMN3_HYMDI</name>
<dbReference type="EMBL" id="UYSG01004484">
    <property type="protein sequence ID" value="VDL58514.1"/>
    <property type="molecule type" value="Genomic_DNA"/>
</dbReference>
<accession>A0A0R3SMN3</accession>
<sequence>MGIPSYFKLFNFLLAFTYFGVVCVHSLAVENNWSDVEPQAAENEEFAKDVLEAMSTLSPNQCQLFKDMTIITYLAIKKDSGDLTRLSRRLHKKAYNFLRG</sequence>
<reference evidence="2 4" key="3">
    <citation type="submission" date="2019-07" db="EMBL/GenBank/DDBJ databases">
        <authorList>
            <person name="Jastrzebski P J."/>
            <person name="Paukszto L."/>
            <person name="Jastrzebski P J."/>
        </authorList>
    </citation>
    <scope>NUCLEOTIDE SEQUENCE [LARGE SCALE GENOMIC DNA]</scope>
    <source>
        <strain evidence="2 4">WMS-il1</strain>
    </source>
</reference>
<dbReference type="Proteomes" id="UP000321570">
    <property type="component" value="Unassembled WGS sequence"/>
</dbReference>
<dbReference type="EMBL" id="CABIJS010000444">
    <property type="protein sequence ID" value="VUZ51753.1"/>
    <property type="molecule type" value="Genomic_DNA"/>
</dbReference>
<proteinExistence type="predicted"/>
<reference evidence="5" key="1">
    <citation type="submission" date="2017-02" db="UniProtKB">
        <authorList>
            <consortium name="WormBaseParasite"/>
        </authorList>
    </citation>
    <scope>IDENTIFICATION</scope>
</reference>
<protein>
    <submittedName>
        <fullName evidence="5">Secreted protein</fullName>
    </submittedName>
</protein>
<evidence type="ECO:0000313" key="3">
    <source>
        <dbReference type="Proteomes" id="UP000274504"/>
    </source>
</evidence>